<reference evidence="8" key="1">
    <citation type="submission" date="2021-12" db="EMBL/GenBank/DDBJ databases">
        <authorList>
            <person name="King R."/>
        </authorList>
    </citation>
    <scope>NUCLEOTIDE SEQUENCE</scope>
</reference>
<accession>A0A9P0AXJ5</accession>
<evidence type="ECO:0000256" key="4">
    <source>
        <dbReference type="ARBA" id="ARBA00022679"/>
    </source>
</evidence>
<dbReference type="PANTHER" id="PTHR12049">
    <property type="entry name" value="PROTEIN ARGININE METHYLTRANSFERASE NDUFAF7, MITOCHONDRIAL"/>
    <property type="match status" value="1"/>
</dbReference>
<comment type="subcellular location">
    <subcellularLocation>
        <location evidence="1 7">Mitochondrion</location>
    </subcellularLocation>
</comment>
<dbReference type="Gene3D" id="3.40.50.12710">
    <property type="match status" value="1"/>
</dbReference>
<gene>
    <name evidence="8" type="ORF">MELIAE_LOCUS2714</name>
</gene>
<dbReference type="EMBL" id="OV121142">
    <property type="protein sequence ID" value="CAH0549622.1"/>
    <property type="molecule type" value="Genomic_DNA"/>
</dbReference>
<sequence length="415" mass="47253">MLSKFLIPRQIRAFSLQKINQTGSKKLDYESKNLTKQLVQRIKIGGPLTVAEYMKEVLTHPAGGYYMHKDVFGEQGDFITSPEITQMFGEMLAVWFLNEWQKLGSPVPLQFVELGPGRGTLSNDILNVFGHLKALHRASLHLVEVSPALSDIQAKRLCKQVTPISESKVYREGIYKAGIPVKWYNQMQDVPKGFSMFIAHEFFDALPIHKFHKTYQGFREVLIDLDPNVDSPKPHFRYVLAKNKTPMSKYLVSKNENRDHIEVSPDSIFIIENICKRLVECGGIALFCDYGHNGDGTDTFRAFKKHVQVNPLENPGSSDLTADVDFSMIKQVVENVGGVIPYGPISQREFLLKVGLECRFKNLLGSLTDKEHIRNLTASYEMLTRDDKMGKRFKFFAIFPETLRKILDKFPVVGF</sequence>
<evidence type="ECO:0000256" key="6">
    <source>
        <dbReference type="ARBA" id="ARBA00048612"/>
    </source>
</evidence>
<dbReference type="GO" id="GO:0005739">
    <property type="term" value="C:mitochondrion"/>
    <property type="evidence" value="ECO:0007669"/>
    <property type="project" value="UniProtKB-SubCell"/>
</dbReference>
<dbReference type="GO" id="GO:0032259">
    <property type="term" value="P:methylation"/>
    <property type="evidence" value="ECO:0007669"/>
    <property type="project" value="UniProtKB-KW"/>
</dbReference>
<evidence type="ECO:0000256" key="1">
    <source>
        <dbReference type="ARBA" id="ARBA00004173"/>
    </source>
</evidence>
<evidence type="ECO:0000256" key="7">
    <source>
        <dbReference type="RuleBase" id="RU364114"/>
    </source>
</evidence>
<protein>
    <recommendedName>
        <fullName evidence="7">Protein arginine methyltransferase NDUFAF7</fullName>
        <ecNumber evidence="7">2.1.1.320</ecNumber>
    </recommendedName>
</protein>
<dbReference type="InterPro" id="IPR003788">
    <property type="entry name" value="NDUFAF7"/>
</dbReference>
<keyword evidence="4 7" id="KW-0808">Transferase</keyword>
<dbReference type="PANTHER" id="PTHR12049:SF7">
    <property type="entry name" value="PROTEIN ARGININE METHYLTRANSFERASE NDUFAF7, MITOCHONDRIAL"/>
    <property type="match status" value="1"/>
</dbReference>
<dbReference type="Pfam" id="PF02636">
    <property type="entry name" value="Methyltransf_28"/>
    <property type="match status" value="1"/>
</dbReference>
<organism evidence="8 9">
    <name type="scientific">Brassicogethes aeneus</name>
    <name type="common">Rape pollen beetle</name>
    <name type="synonym">Meligethes aeneus</name>
    <dbReference type="NCBI Taxonomy" id="1431903"/>
    <lineage>
        <taxon>Eukaryota</taxon>
        <taxon>Metazoa</taxon>
        <taxon>Ecdysozoa</taxon>
        <taxon>Arthropoda</taxon>
        <taxon>Hexapoda</taxon>
        <taxon>Insecta</taxon>
        <taxon>Pterygota</taxon>
        <taxon>Neoptera</taxon>
        <taxon>Endopterygota</taxon>
        <taxon>Coleoptera</taxon>
        <taxon>Polyphaga</taxon>
        <taxon>Cucujiformia</taxon>
        <taxon>Nitidulidae</taxon>
        <taxon>Meligethinae</taxon>
        <taxon>Brassicogethes</taxon>
    </lineage>
</organism>
<evidence type="ECO:0000256" key="2">
    <source>
        <dbReference type="ARBA" id="ARBA00005891"/>
    </source>
</evidence>
<dbReference type="OrthoDB" id="438553at2759"/>
<name>A0A9P0AXJ5_BRAAE</name>
<keyword evidence="9" id="KW-1185">Reference proteome</keyword>
<dbReference type="InterPro" id="IPR038375">
    <property type="entry name" value="NDUFAF7_sf"/>
</dbReference>
<dbReference type="AlphaFoldDB" id="A0A9P0AXJ5"/>
<comment type="similarity">
    <text evidence="2 7">Belongs to the NDUFAF7 family.</text>
</comment>
<keyword evidence="5 7" id="KW-0496">Mitochondrion</keyword>
<dbReference type="EC" id="2.1.1.320" evidence="7"/>
<evidence type="ECO:0000313" key="8">
    <source>
        <dbReference type="EMBL" id="CAH0549622.1"/>
    </source>
</evidence>
<keyword evidence="3 7" id="KW-0489">Methyltransferase</keyword>
<evidence type="ECO:0000313" key="9">
    <source>
        <dbReference type="Proteomes" id="UP001154078"/>
    </source>
</evidence>
<dbReference type="GO" id="GO:0035243">
    <property type="term" value="F:protein-arginine omega-N symmetric methyltransferase activity"/>
    <property type="evidence" value="ECO:0007669"/>
    <property type="project" value="UniProtKB-EC"/>
</dbReference>
<comment type="function">
    <text evidence="7">Arginine methyltransferase involved in the assembly or stability of mitochondrial NADH:ubiquinone oxidoreductase complex (complex I).</text>
</comment>
<proteinExistence type="inferred from homology"/>
<dbReference type="Proteomes" id="UP001154078">
    <property type="component" value="Chromosome 11"/>
</dbReference>
<dbReference type="GO" id="GO:0032981">
    <property type="term" value="P:mitochondrial respiratory chain complex I assembly"/>
    <property type="evidence" value="ECO:0007669"/>
    <property type="project" value="TreeGrafter"/>
</dbReference>
<dbReference type="SUPFAM" id="SSF53335">
    <property type="entry name" value="S-adenosyl-L-methionine-dependent methyltransferases"/>
    <property type="match status" value="1"/>
</dbReference>
<evidence type="ECO:0000256" key="3">
    <source>
        <dbReference type="ARBA" id="ARBA00022603"/>
    </source>
</evidence>
<comment type="catalytic activity">
    <reaction evidence="6 7">
        <text>L-arginyl-[protein] + 2 S-adenosyl-L-methionine = N(omega),N(omega)'-dimethyl-L-arginyl-[protein] + 2 S-adenosyl-L-homocysteine + 2 H(+)</text>
        <dbReference type="Rhea" id="RHEA:48108"/>
        <dbReference type="Rhea" id="RHEA-COMP:10532"/>
        <dbReference type="Rhea" id="RHEA-COMP:11992"/>
        <dbReference type="ChEBI" id="CHEBI:15378"/>
        <dbReference type="ChEBI" id="CHEBI:29965"/>
        <dbReference type="ChEBI" id="CHEBI:57856"/>
        <dbReference type="ChEBI" id="CHEBI:59789"/>
        <dbReference type="ChEBI" id="CHEBI:88221"/>
        <dbReference type="EC" id="2.1.1.320"/>
    </reaction>
</comment>
<evidence type="ECO:0000256" key="5">
    <source>
        <dbReference type="ARBA" id="ARBA00023128"/>
    </source>
</evidence>
<dbReference type="InterPro" id="IPR029063">
    <property type="entry name" value="SAM-dependent_MTases_sf"/>
</dbReference>